<evidence type="ECO:0000256" key="3">
    <source>
        <dbReference type="ARBA" id="ARBA00022723"/>
    </source>
</evidence>
<evidence type="ECO:0000256" key="6">
    <source>
        <dbReference type="ARBA" id="ARBA00031044"/>
    </source>
</evidence>
<keyword evidence="3" id="KW-0479">Metal-binding</keyword>
<evidence type="ECO:0000313" key="9">
    <source>
        <dbReference type="Proteomes" id="UP000214596"/>
    </source>
</evidence>
<feature type="non-terminal residue" evidence="8">
    <location>
        <position position="1"/>
    </location>
</feature>
<accession>A0A227J6I0</accession>
<feature type="non-terminal residue" evidence="8">
    <location>
        <position position="126"/>
    </location>
</feature>
<sequence>VGDSKLFCGDVLFSAGCGRIFEGTPEQMFESLSKIAALPEETQVFCAHEYTASNVAFALAVEPDNEQLRQYRDDVNRLRALNIPTLPTTLRKEKWINPFLRTTNPDVVKSVANRIKNSDPCSVFTA</sequence>
<evidence type="ECO:0000256" key="4">
    <source>
        <dbReference type="ARBA" id="ARBA00022801"/>
    </source>
</evidence>
<dbReference type="Pfam" id="PF16123">
    <property type="entry name" value="HAGH_C"/>
    <property type="match status" value="1"/>
</dbReference>
<dbReference type="GO" id="GO:0046872">
    <property type="term" value="F:metal ion binding"/>
    <property type="evidence" value="ECO:0007669"/>
    <property type="project" value="UniProtKB-KW"/>
</dbReference>
<dbReference type="EC" id="3.1.2.6" evidence="2"/>
<comment type="pathway">
    <text evidence="1">Secondary metabolite metabolism; methylglyoxal degradation; (R)-lactate from methylglyoxal: step 2/2.</text>
</comment>
<evidence type="ECO:0000313" key="8">
    <source>
        <dbReference type="EMBL" id="OXE30719.1"/>
    </source>
</evidence>
<dbReference type="PANTHER" id="PTHR43705:SF1">
    <property type="entry name" value="HYDROXYACYLGLUTATHIONE HYDROLASE GLOB"/>
    <property type="match status" value="1"/>
</dbReference>
<keyword evidence="5" id="KW-0862">Zinc</keyword>
<proteinExistence type="predicted"/>
<evidence type="ECO:0000256" key="2">
    <source>
        <dbReference type="ARBA" id="ARBA00011917"/>
    </source>
</evidence>
<dbReference type="Gene3D" id="3.60.15.10">
    <property type="entry name" value="Ribonuclease Z/Hydroxyacylglutathione hydrolase-like"/>
    <property type="match status" value="1"/>
</dbReference>
<dbReference type="InterPro" id="IPR032282">
    <property type="entry name" value="HAGH_C"/>
</dbReference>
<evidence type="ECO:0000256" key="5">
    <source>
        <dbReference type="ARBA" id="ARBA00022833"/>
    </source>
</evidence>
<protein>
    <recommendedName>
        <fullName evidence="2">hydroxyacylglutathione hydrolase</fullName>
        <ecNumber evidence="2">3.1.2.6</ecNumber>
    </recommendedName>
    <alternativeName>
        <fullName evidence="6">Glyoxalase II</fullName>
    </alternativeName>
</protein>
<dbReference type="InterPro" id="IPR036866">
    <property type="entry name" value="RibonucZ/Hydroxyglut_hydro"/>
</dbReference>
<gene>
    <name evidence="8" type="ORF">CA163_21865</name>
</gene>
<dbReference type="PANTHER" id="PTHR43705">
    <property type="entry name" value="HYDROXYACYLGLUTATHIONE HYDROLASE"/>
    <property type="match status" value="1"/>
</dbReference>
<name>A0A227J6I0_VIBPH</name>
<dbReference type="SUPFAM" id="SSF56281">
    <property type="entry name" value="Metallo-hydrolase/oxidoreductase"/>
    <property type="match status" value="1"/>
</dbReference>
<keyword evidence="4 8" id="KW-0378">Hydrolase</keyword>
<reference evidence="8 9" key="1">
    <citation type="journal article" date="2017" name="Appl. Environ. Microbiol.">
        <title>Parallel evolution of two clades of a major Atlantic endemic Vibrio parahaemolyticus pathogen lineage by independent acquisition of related pathogenicity islands.</title>
        <authorList>
            <person name="Xu F."/>
            <person name="Gonzalez-Escalona N."/>
            <person name="Drees K.P."/>
            <person name="Sebra R.P."/>
            <person name="Cooper V.S."/>
            <person name="Jones S.H."/>
            <person name="Whistler C.A."/>
        </authorList>
    </citation>
    <scope>NUCLEOTIDE SEQUENCE [LARGE SCALE GENOMIC DNA]</scope>
    <source>
        <strain evidence="8 9">MAVP-3</strain>
    </source>
</reference>
<dbReference type="EMBL" id="NIXT01001937">
    <property type="protein sequence ID" value="OXE30719.1"/>
    <property type="molecule type" value="Genomic_DNA"/>
</dbReference>
<evidence type="ECO:0000256" key="1">
    <source>
        <dbReference type="ARBA" id="ARBA00004963"/>
    </source>
</evidence>
<dbReference type="Proteomes" id="UP000214596">
    <property type="component" value="Unassembled WGS sequence"/>
</dbReference>
<dbReference type="STRING" id="670.ACZ92_19660"/>
<dbReference type="InterPro" id="IPR050110">
    <property type="entry name" value="Glyoxalase_II_hydrolase"/>
</dbReference>
<comment type="caution">
    <text evidence="8">The sequence shown here is derived from an EMBL/GenBank/DDBJ whole genome shotgun (WGS) entry which is preliminary data.</text>
</comment>
<evidence type="ECO:0000259" key="7">
    <source>
        <dbReference type="Pfam" id="PF16123"/>
    </source>
</evidence>
<dbReference type="AlphaFoldDB" id="A0A227J6I0"/>
<dbReference type="GO" id="GO:0004416">
    <property type="term" value="F:hydroxyacylglutathione hydrolase activity"/>
    <property type="evidence" value="ECO:0007669"/>
    <property type="project" value="UniProtKB-EC"/>
</dbReference>
<feature type="domain" description="Hydroxyacylglutathione hydrolase C-terminal" evidence="7">
    <location>
        <begin position="49"/>
        <end position="125"/>
    </location>
</feature>
<organism evidence="8 9">
    <name type="scientific">Vibrio parahaemolyticus</name>
    <dbReference type="NCBI Taxonomy" id="670"/>
    <lineage>
        <taxon>Bacteria</taxon>
        <taxon>Pseudomonadati</taxon>
        <taxon>Pseudomonadota</taxon>
        <taxon>Gammaproteobacteria</taxon>
        <taxon>Vibrionales</taxon>
        <taxon>Vibrionaceae</taxon>
        <taxon>Vibrio</taxon>
    </lineage>
</organism>